<name>G6EG88_9SPHN</name>
<proteinExistence type="predicted"/>
<evidence type="ECO:0000313" key="2">
    <source>
        <dbReference type="Proteomes" id="UP000004030"/>
    </source>
</evidence>
<dbReference type="PATRIC" id="fig|1088721.3.peg.3315"/>
<comment type="caution">
    <text evidence="1">The sequence shown here is derived from an EMBL/GenBank/DDBJ whole genome shotgun (WGS) entry which is preliminary data.</text>
</comment>
<protein>
    <submittedName>
        <fullName evidence="1">Uncharacterized protein</fullName>
    </submittedName>
</protein>
<reference evidence="1 2" key="1">
    <citation type="journal article" date="2012" name="J. Bacteriol.">
        <title>Genome sequence of benzo(a)pyrene-degrading bacterium Novosphingobium pentaromativorans US6-1.</title>
        <authorList>
            <person name="Luo Y.R."/>
            <person name="Kang S.G."/>
            <person name="Kim S.J."/>
            <person name="Kim M.R."/>
            <person name="Li N."/>
            <person name="Lee J.H."/>
            <person name="Kwon K.K."/>
        </authorList>
    </citation>
    <scope>NUCLEOTIDE SEQUENCE [LARGE SCALE GENOMIC DNA]</scope>
    <source>
        <strain evidence="1 2">US6-1</strain>
    </source>
</reference>
<keyword evidence="2" id="KW-1185">Reference proteome</keyword>
<dbReference type="Proteomes" id="UP000004030">
    <property type="component" value="Unassembled WGS sequence"/>
</dbReference>
<organism evidence="1 2">
    <name type="scientific">Novosphingobium pentaromativorans US6-1</name>
    <dbReference type="NCBI Taxonomy" id="1088721"/>
    <lineage>
        <taxon>Bacteria</taxon>
        <taxon>Pseudomonadati</taxon>
        <taxon>Pseudomonadota</taxon>
        <taxon>Alphaproteobacteria</taxon>
        <taxon>Sphingomonadales</taxon>
        <taxon>Sphingomonadaceae</taxon>
        <taxon>Novosphingobium</taxon>
    </lineage>
</organism>
<sequence length="37" mass="4221">MRRGNGVCEHDGSSPLAALRKRFLIEFVKRGCDFQPE</sequence>
<dbReference type="EMBL" id="AGFM01000054">
    <property type="protein sequence ID" value="EHJ59776.1"/>
    <property type="molecule type" value="Genomic_DNA"/>
</dbReference>
<gene>
    <name evidence="1" type="ORF">NSU_3358</name>
</gene>
<accession>G6EG88</accession>
<dbReference type="AlphaFoldDB" id="G6EG88"/>
<evidence type="ECO:0000313" key="1">
    <source>
        <dbReference type="EMBL" id="EHJ59776.1"/>
    </source>
</evidence>